<organism evidence="1">
    <name type="scientific">Spiroplasma citri</name>
    <dbReference type="NCBI Taxonomy" id="2133"/>
    <lineage>
        <taxon>Bacteria</taxon>
        <taxon>Bacillati</taxon>
        <taxon>Mycoplasmatota</taxon>
        <taxon>Mollicutes</taxon>
        <taxon>Entomoplasmatales</taxon>
        <taxon>Spiroplasmataceae</taxon>
        <taxon>Spiroplasma</taxon>
    </lineage>
</organism>
<keyword evidence="5" id="KW-1185">Reference proteome</keyword>
<name>Q14Q78_SPICI</name>
<evidence type="ECO:0000313" key="5">
    <source>
        <dbReference type="Proteomes" id="UP001214629"/>
    </source>
</evidence>
<protein>
    <submittedName>
        <fullName evidence="3">Plasmid recombination protein</fullName>
    </submittedName>
</protein>
<dbReference type="EMBL" id="AM285302">
    <property type="protein sequence ID" value="CAK98351.1"/>
    <property type="molecule type" value="Genomic_DNA"/>
</dbReference>
<gene>
    <name evidence="2" type="ORF">GL298_00755</name>
    <name evidence="3" type="ORF">M0C40_00670</name>
    <name evidence="1" type="ORF">SPICI01B_104</name>
</gene>
<evidence type="ECO:0000313" key="4">
    <source>
        <dbReference type="Proteomes" id="UP000464735"/>
    </source>
</evidence>
<dbReference type="Proteomes" id="UP000464735">
    <property type="component" value="Chromosome"/>
</dbReference>
<proteinExistence type="predicted"/>
<reference evidence="2 4" key="2">
    <citation type="submission" date="2019-11" db="EMBL/GenBank/DDBJ databases">
        <title>Whole genome sequencing and comparative genomics analyses of five strains of Spiroplasma citri.</title>
        <authorList>
            <person name="Yokomi R."/>
            <person name="Chen J."/>
            <person name="Rattner R."/>
            <person name="Vidalakis G."/>
        </authorList>
    </citation>
    <scope>NUCLEOTIDE SEQUENCE [LARGE SCALE GENOMIC DNA]</scope>
    <source>
        <strain evidence="2 4">BR12</strain>
    </source>
</reference>
<dbReference type="EMBL" id="CP046368">
    <property type="protein sequence ID" value="QIA68201.1"/>
    <property type="molecule type" value="Genomic_DNA"/>
</dbReference>
<dbReference type="RefSeq" id="WP_071891595.1">
    <property type="nucleotide sequence ID" value="NZ_CP013197.1"/>
</dbReference>
<reference evidence="1" key="1">
    <citation type="journal article" date="2010" name="Appl. Environ. Microbiol.">
        <title>Partial chromosome sequence of Spiroplasma citri reveals extensive viral invasion and important gene decay.</title>
        <authorList>
            <person name="Carle P."/>
            <person name="Saillard C."/>
            <person name="Carrere N."/>
            <person name="Carrere S."/>
            <person name="Duret S."/>
            <person name="Eveillard S."/>
            <person name="Gaurivaud P."/>
            <person name="Gourgues G."/>
            <person name="Gouzy J."/>
            <person name="Salar P."/>
            <person name="Verdin E."/>
            <person name="Breton M."/>
            <person name="Blanchard A."/>
            <person name="Laigret F."/>
            <person name="Bove J.M."/>
            <person name="Renaudin J."/>
            <person name="Foissac X."/>
        </authorList>
    </citation>
    <scope>NUCLEOTIDE SEQUENCE</scope>
    <source>
        <strain evidence="1">GII3-3X</strain>
    </source>
</reference>
<evidence type="ECO:0000313" key="3">
    <source>
        <dbReference type="EMBL" id="WFG96562.1"/>
    </source>
</evidence>
<sequence length="61" mass="7448">MKKENKLRSSPPIATFKKYSSKSVNKLIRHNFRIGIPENINPEFTKYNFYWNKFYETMNEK</sequence>
<evidence type="ECO:0000313" key="1">
    <source>
        <dbReference type="EMBL" id="CAK98351.1"/>
    </source>
</evidence>
<dbReference type="STRING" id="2133.SCITRI_00135"/>
<dbReference type="AlphaFoldDB" id="Q14Q78"/>
<dbReference type="KEGG" id="sck:SCITRI_00135"/>
<evidence type="ECO:0000313" key="2">
    <source>
        <dbReference type="EMBL" id="QIA68201.1"/>
    </source>
</evidence>
<dbReference type="EMBL" id="CP096246">
    <property type="protein sequence ID" value="WFG96562.1"/>
    <property type="molecule type" value="Genomic_DNA"/>
</dbReference>
<dbReference type="GeneID" id="54238086"/>
<dbReference type="Proteomes" id="UP001214629">
    <property type="component" value="Chromosome"/>
</dbReference>
<accession>Q14Q78</accession>
<reference evidence="3 5" key="3">
    <citation type="submission" date="2022-04" db="EMBL/GenBank/DDBJ databases">
        <title>Whole genome of Spiroplasma citri.</title>
        <authorList>
            <person name="Khanchezar A."/>
            <person name="Izadpanah K."/>
            <person name="Taghavi M."/>
            <person name="Ghorbani A."/>
            <person name="Beven L."/>
        </authorList>
    </citation>
    <scope>NUCLEOTIDE SEQUENCE [LARGE SCALE GENOMIC DNA]</scope>
    <source>
        <strain evidence="3 5">D4</strain>
    </source>
</reference>